<dbReference type="EMBL" id="JAMKPW020000001">
    <property type="protein sequence ID" value="KAK8222140.1"/>
    <property type="molecule type" value="Genomic_DNA"/>
</dbReference>
<comment type="caution">
    <text evidence="1">The sequence shown here is derived from an EMBL/GenBank/DDBJ whole genome shotgun (WGS) entry which is preliminary data.</text>
</comment>
<gene>
    <name evidence="1" type="ORF">M8818_000311</name>
</gene>
<reference evidence="1" key="1">
    <citation type="submission" date="2024-02" db="EMBL/GenBank/DDBJ databases">
        <title>Metagenome Assembled Genome of Zalaria obscura JY119.</title>
        <authorList>
            <person name="Vighnesh L."/>
            <person name="Jagadeeshwari U."/>
            <person name="Venkata Ramana C."/>
            <person name="Sasikala C."/>
        </authorList>
    </citation>
    <scope>NUCLEOTIDE SEQUENCE</scope>
    <source>
        <strain evidence="1">JY119</strain>
    </source>
</reference>
<name>A0ACC3SP77_9PEZI</name>
<accession>A0ACC3SP77</accession>
<keyword evidence="2" id="KW-1185">Reference proteome</keyword>
<protein>
    <submittedName>
        <fullName evidence="1">Uncharacterized protein</fullName>
    </submittedName>
</protein>
<proteinExistence type="predicted"/>
<evidence type="ECO:0000313" key="1">
    <source>
        <dbReference type="EMBL" id="KAK8222140.1"/>
    </source>
</evidence>
<dbReference type="Proteomes" id="UP001320706">
    <property type="component" value="Unassembled WGS sequence"/>
</dbReference>
<organism evidence="1 2">
    <name type="scientific">Zalaria obscura</name>
    <dbReference type="NCBI Taxonomy" id="2024903"/>
    <lineage>
        <taxon>Eukaryota</taxon>
        <taxon>Fungi</taxon>
        <taxon>Dikarya</taxon>
        <taxon>Ascomycota</taxon>
        <taxon>Pezizomycotina</taxon>
        <taxon>Dothideomycetes</taxon>
        <taxon>Dothideomycetidae</taxon>
        <taxon>Dothideales</taxon>
        <taxon>Zalariaceae</taxon>
        <taxon>Zalaria</taxon>
    </lineage>
</organism>
<evidence type="ECO:0000313" key="2">
    <source>
        <dbReference type="Proteomes" id="UP001320706"/>
    </source>
</evidence>
<sequence length="770" mass="84383">MKVLPFGIPGQEKLSINKDTLWSGGPFENASYNGGNPTHSVASALPGIRSWIFQNGTGNVSALMGDDNNYGSYAVLGNLSVSIPSVSSYSEYRRSLDLSTGIYRTAFTSVNGSYQTCVSFCFHFLALEPYSLTLSRNTWCSYPDSVCVYHLHSPSNMMLPPVSVSFENQQSNKSLVSTSCSAVSQTASIRGITQAEIGMIYEATVQIVQSSGSRVYRTKQAEQISCHSGVLKVTPDSEALTLVVSAGTNYDEMKGTAAANFSFRGPNPSTSIIDTAGKAALKGVDELYNDHIADFTTLTGKFSLDIPDTANSSGQETAFLIESYNANGTSDPYLESLQFDYGRYLFISASRDNSLPPNLQGKWAYSLSNAWGADYHANINLQMNHWGVDQTGLGDLQTALWRYMAETWAPRGAQTAKFLYDAPGWVVHDEVNIFGHTGMKTGDEYWADYPASAAWMMLHVADHYWYSNDIAWLRNVGYPLLRPIAQFWLSQLQYDDYFHDGTLVVNPCSSPEHGPTTFGCSHWQQLIHSLFDNALAFATILNDPDPDFITSLTSSLAVLDRGLHIGSWGQVQEWKLDLDAENDTHRHLSNLVGWYPGSSLSSYLNGYTNSTIASAVTTTLWSRGPGIADANAGWEKVWRSACWARLNNTDQAYYELRLTLQENMAANLLSMYSGHNEPFQIDANFGYVGAVLSMLVVDLSLAYGQWGPRTVVLGPAIPKAWAGGNVRGLRIRGGGVVDFGWDADGLVDKAKLVGGEVNVRLVNRNGDLLV</sequence>